<feature type="non-terminal residue" evidence="3">
    <location>
        <position position="1"/>
    </location>
</feature>
<dbReference type="Gene3D" id="3.30.1370.70">
    <property type="entry name" value="Scaffold protein Nfu/NifU, N-terminal domain"/>
    <property type="match status" value="1"/>
</dbReference>
<sequence length="254" mass="27968">VNFIKNFKNIFSGRKEEVPVREDAVIATDDKSNTTSTEVEDEKPFSQPEPPAMRQVIRVAALSDDLFPPDDPDKILIKAQPTTTGDQCLFMLNRALFPGYSWWFPNFESASDSPLAERLFSLDDVETVLINESTVAITRKDKTVCDWKILAEKIGASLRELLKEGGQLISQKIIDEMPSQDEIQQGIQKAINEEVNPGVAGHGGLITLEKIKGNTITIQMGGGCQGCSAADLTLKQGIHSSFRKFVPQVGAIFD</sequence>
<evidence type="ECO:0000313" key="3">
    <source>
        <dbReference type="EMBL" id="SVB12340.1"/>
    </source>
</evidence>
<dbReference type="GO" id="GO:0005506">
    <property type="term" value="F:iron ion binding"/>
    <property type="evidence" value="ECO:0007669"/>
    <property type="project" value="InterPro"/>
</dbReference>
<dbReference type="InterPro" id="IPR036498">
    <property type="entry name" value="Nfu/NifU_N_sf"/>
</dbReference>
<feature type="domain" description="Scaffold protein Nfu/NifU N-terminal" evidence="2">
    <location>
        <begin position="77"/>
        <end position="165"/>
    </location>
</feature>
<dbReference type="InterPro" id="IPR034904">
    <property type="entry name" value="FSCA_dom_sf"/>
</dbReference>
<dbReference type="InterPro" id="IPR001075">
    <property type="entry name" value="NIF_FeS_clus_asmbl_NifU_C"/>
</dbReference>
<dbReference type="SUPFAM" id="SSF110836">
    <property type="entry name" value="Hypothetical protein SAV1430"/>
    <property type="match status" value="1"/>
</dbReference>
<protein>
    <recommendedName>
        <fullName evidence="2">Scaffold protein Nfu/NifU N-terminal domain-containing protein</fullName>
    </recommendedName>
</protein>
<feature type="non-terminal residue" evidence="3">
    <location>
        <position position="254"/>
    </location>
</feature>
<dbReference type="Pfam" id="PF01106">
    <property type="entry name" value="NifU"/>
    <property type="match status" value="1"/>
</dbReference>
<gene>
    <name evidence="3" type="ORF">METZ01_LOCUS165194</name>
</gene>
<dbReference type="SMART" id="SM00932">
    <property type="entry name" value="Nfu_N"/>
    <property type="match status" value="1"/>
</dbReference>
<dbReference type="PANTHER" id="PTHR11178">
    <property type="entry name" value="IRON-SULFUR CLUSTER SCAFFOLD PROTEIN NFU-RELATED"/>
    <property type="match status" value="1"/>
</dbReference>
<dbReference type="EMBL" id="UINC01029505">
    <property type="protein sequence ID" value="SVB12340.1"/>
    <property type="molecule type" value="Genomic_DNA"/>
</dbReference>
<accession>A0A382BER2</accession>
<dbReference type="SUPFAM" id="SSF117916">
    <property type="entry name" value="Fe-S cluster assembly (FSCA) domain-like"/>
    <property type="match status" value="1"/>
</dbReference>
<dbReference type="AlphaFoldDB" id="A0A382BER2"/>
<dbReference type="GO" id="GO:0051536">
    <property type="term" value="F:iron-sulfur cluster binding"/>
    <property type="evidence" value="ECO:0007669"/>
    <property type="project" value="InterPro"/>
</dbReference>
<dbReference type="InterPro" id="IPR014824">
    <property type="entry name" value="Nfu/NifU_N"/>
</dbReference>
<name>A0A382BER2_9ZZZZ</name>
<dbReference type="GO" id="GO:0016226">
    <property type="term" value="P:iron-sulfur cluster assembly"/>
    <property type="evidence" value="ECO:0007669"/>
    <property type="project" value="InterPro"/>
</dbReference>
<organism evidence="3">
    <name type="scientific">marine metagenome</name>
    <dbReference type="NCBI Taxonomy" id="408172"/>
    <lineage>
        <taxon>unclassified sequences</taxon>
        <taxon>metagenomes</taxon>
        <taxon>ecological metagenomes</taxon>
    </lineage>
</organism>
<evidence type="ECO:0000259" key="2">
    <source>
        <dbReference type="SMART" id="SM00932"/>
    </source>
</evidence>
<dbReference type="Gene3D" id="3.30.300.130">
    <property type="entry name" value="Fe-S cluster assembly (FSCA)"/>
    <property type="match status" value="1"/>
</dbReference>
<dbReference type="Pfam" id="PF08712">
    <property type="entry name" value="Nfu_N"/>
    <property type="match status" value="1"/>
</dbReference>
<proteinExistence type="predicted"/>
<feature type="region of interest" description="Disordered" evidence="1">
    <location>
        <begin position="26"/>
        <end position="50"/>
    </location>
</feature>
<evidence type="ECO:0000256" key="1">
    <source>
        <dbReference type="SAM" id="MobiDB-lite"/>
    </source>
</evidence>
<reference evidence="3" key="1">
    <citation type="submission" date="2018-05" db="EMBL/GenBank/DDBJ databases">
        <authorList>
            <person name="Lanie J.A."/>
            <person name="Ng W.-L."/>
            <person name="Kazmierczak K.M."/>
            <person name="Andrzejewski T.M."/>
            <person name="Davidsen T.M."/>
            <person name="Wayne K.J."/>
            <person name="Tettelin H."/>
            <person name="Glass J.I."/>
            <person name="Rusch D."/>
            <person name="Podicherti R."/>
            <person name="Tsui H.-C.T."/>
            <person name="Winkler M.E."/>
        </authorList>
    </citation>
    <scope>NUCLEOTIDE SEQUENCE</scope>
</reference>